<dbReference type="Proteomes" id="UP001165120">
    <property type="component" value="Unassembled WGS sequence"/>
</dbReference>
<reference evidence="2" key="1">
    <citation type="submission" date="2023-04" db="EMBL/GenBank/DDBJ databases">
        <title>Candida boidinii NBRC 10035.</title>
        <authorList>
            <person name="Ichikawa N."/>
            <person name="Sato H."/>
            <person name="Tonouchi N."/>
        </authorList>
    </citation>
    <scope>NUCLEOTIDE SEQUENCE</scope>
    <source>
        <strain evidence="2">NBRC 10035</strain>
    </source>
</reference>
<dbReference type="GO" id="GO:0046856">
    <property type="term" value="P:phosphatidylinositol dephosphorylation"/>
    <property type="evidence" value="ECO:0007669"/>
    <property type="project" value="InterPro"/>
</dbReference>
<dbReference type="PANTHER" id="PTHR11200:SF275">
    <property type="entry name" value="LD06095P"/>
    <property type="match status" value="1"/>
</dbReference>
<keyword evidence="3" id="KW-1185">Reference proteome</keyword>
<accession>A0A9W6ST37</accession>
<dbReference type="AlphaFoldDB" id="A0A9W6ST37"/>
<dbReference type="Pfam" id="PF22669">
    <property type="entry name" value="Exo_endo_phos2"/>
    <property type="match status" value="1"/>
</dbReference>
<organism evidence="2 3">
    <name type="scientific">Candida boidinii</name>
    <name type="common">Yeast</name>
    <dbReference type="NCBI Taxonomy" id="5477"/>
    <lineage>
        <taxon>Eukaryota</taxon>
        <taxon>Fungi</taxon>
        <taxon>Dikarya</taxon>
        <taxon>Ascomycota</taxon>
        <taxon>Saccharomycotina</taxon>
        <taxon>Pichiomycetes</taxon>
        <taxon>Pichiales</taxon>
        <taxon>Pichiaceae</taxon>
        <taxon>Ogataea</taxon>
        <taxon>Ogataea/Candida clade</taxon>
    </lineage>
</organism>
<proteinExistence type="predicted"/>
<evidence type="ECO:0000313" key="2">
    <source>
        <dbReference type="EMBL" id="GME66745.1"/>
    </source>
</evidence>
<protein>
    <submittedName>
        <fullName evidence="2">Unnamed protein product</fullName>
    </submittedName>
</protein>
<comment type="caution">
    <text evidence="2">The sequence shown here is derived from an EMBL/GenBank/DDBJ whole genome shotgun (WGS) entry which is preliminary data.</text>
</comment>
<feature type="domain" description="Inositol polyphosphate-related phosphatase" evidence="1">
    <location>
        <begin position="2"/>
        <end position="335"/>
    </location>
</feature>
<evidence type="ECO:0000313" key="3">
    <source>
        <dbReference type="Proteomes" id="UP001165120"/>
    </source>
</evidence>
<dbReference type="InterPro" id="IPR046985">
    <property type="entry name" value="IP5"/>
</dbReference>
<dbReference type="InterPro" id="IPR036691">
    <property type="entry name" value="Endo/exonu/phosph_ase_sf"/>
</dbReference>
<sequence>MQRFPIHLLTYNCGKSTPSNLDFKEKIKKSYGTKDDTEPKNLYVFGFQELDSILNSLDYNKINRDLINLADIIVDSLDEFFNSEYEFEVVEIQHSGSVGLIVVSPFATKIIRTQKSYVPTGYYFTSIKSSCGIRLQYQCDEGSDEYSPRVTEFTFVASHFNANEGQSYMIRRNQDFMTTLLGLEFIDGFSMIKPDTHCFIMGDFNYRASGGYTEDSLKTPKDPIDIHNLSNNNNSQYINEQVRLKDELFLLKKKGSTFWNFSEGDITFMPCYKFNKNTSNYNPKRIPSWCDRILYQSYDKNSKEVIHEYNSIPSLKQSDHIPVYLLIDVPYKPPANIISDGGYLVNPYDDGFTNNDDDDDENEGIGGRLQSREDIYLKLNGSNYYNYIRLLGSITDNIFRIALLSVFTNKGRASVFLLIALISLYKFYAG</sequence>
<dbReference type="EMBL" id="BSXN01000032">
    <property type="protein sequence ID" value="GME66745.1"/>
    <property type="molecule type" value="Genomic_DNA"/>
</dbReference>
<name>A0A9W6ST37_CANBO</name>
<dbReference type="GO" id="GO:0004439">
    <property type="term" value="F:phosphatidylinositol-4,5-bisphosphate 5-phosphatase activity"/>
    <property type="evidence" value="ECO:0007669"/>
    <property type="project" value="TreeGrafter"/>
</dbReference>
<dbReference type="InterPro" id="IPR000300">
    <property type="entry name" value="IPPc"/>
</dbReference>
<dbReference type="PANTHER" id="PTHR11200">
    <property type="entry name" value="INOSITOL 5-PHOSPHATASE"/>
    <property type="match status" value="1"/>
</dbReference>
<dbReference type="SMART" id="SM00128">
    <property type="entry name" value="IPPc"/>
    <property type="match status" value="1"/>
</dbReference>
<evidence type="ECO:0000259" key="1">
    <source>
        <dbReference type="SMART" id="SM00128"/>
    </source>
</evidence>
<gene>
    <name evidence="2" type="ORF">Cboi02_000019100</name>
</gene>
<dbReference type="Gene3D" id="3.60.10.10">
    <property type="entry name" value="Endonuclease/exonuclease/phosphatase"/>
    <property type="match status" value="1"/>
</dbReference>
<dbReference type="SUPFAM" id="SSF56219">
    <property type="entry name" value="DNase I-like"/>
    <property type="match status" value="1"/>
</dbReference>